<feature type="signal peptide" evidence="1">
    <location>
        <begin position="1"/>
        <end position="21"/>
    </location>
</feature>
<dbReference type="EMBL" id="JBIACK010000004">
    <property type="protein sequence ID" value="MFE8701156.1"/>
    <property type="molecule type" value="Genomic_DNA"/>
</dbReference>
<comment type="caution">
    <text evidence="2">The sequence shown here is derived from an EMBL/GenBank/DDBJ whole genome shotgun (WGS) entry which is preliminary data.</text>
</comment>
<keyword evidence="3" id="KW-1185">Reference proteome</keyword>
<keyword evidence="1" id="KW-0732">Signal</keyword>
<sequence>MKMKKLFKRLAVPFVFVSVLAGGFGGNQPTPPQPQIPVVDMSLHQDLMNQAIQQQQQTFANLEFNDQSEEIVSQFQEMQNMDAMDVDTSMDMNMDMSTNMNVWP</sequence>
<accession>A0ABW6KAG8</accession>
<evidence type="ECO:0000313" key="3">
    <source>
        <dbReference type="Proteomes" id="UP001601059"/>
    </source>
</evidence>
<evidence type="ECO:0000313" key="2">
    <source>
        <dbReference type="EMBL" id="MFE8701156.1"/>
    </source>
</evidence>
<organism evidence="2 3">
    <name type="scientific">Cytobacillus spartinae</name>
    <dbReference type="NCBI Taxonomy" id="3299023"/>
    <lineage>
        <taxon>Bacteria</taxon>
        <taxon>Bacillati</taxon>
        <taxon>Bacillota</taxon>
        <taxon>Bacilli</taxon>
        <taxon>Bacillales</taxon>
        <taxon>Bacillaceae</taxon>
        <taxon>Cytobacillus</taxon>
    </lineage>
</organism>
<evidence type="ECO:0000256" key="1">
    <source>
        <dbReference type="SAM" id="SignalP"/>
    </source>
</evidence>
<protein>
    <submittedName>
        <fullName evidence="2">Uncharacterized protein</fullName>
    </submittedName>
</protein>
<dbReference type="RefSeq" id="WP_389361025.1">
    <property type="nucleotide sequence ID" value="NZ_JBIACK010000004.1"/>
</dbReference>
<name>A0ABW6KAG8_9BACI</name>
<proteinExistence type="predicted"/>
<gene>
    <name evidence="2" type="ORF">ACFYKX_11175</name>
</gene>
<feature type="chain" id="PRO_5046166302" evidence="1">
    <location>
        <begin position="22"/>
        <end position="104"/>
    </location>
</feature>
<reference evidence="2 3" key="1">
    <citation type="submission" date="2024-08" db="EMBL/GenBank/DDBJ databases">
        <title>Two novel Cytobacillus novel species.</title>
        <authorList>
            <person name="Liu G."/>
        </authorList>
    </citation>
    <scope>NUCLEOTIDE SEQUENCE [LARGE SCALE GENOMIC DNA]</scope>
    <source>
        <strain evidence="2 3">FJAT-54145</strain>
    </source>
</reference>
<dbReference type="Proteomes" id="UP001601059">
    <property type="component" value="Unassembled WGS sequence"/>
</dbReference>